<dbReference type="Pfam" id="PF00172">
    <property type="entry name" value="Zn_clus"/>
    <property type="match status" value="1"/>
</dbReference>
<feature type="compositionally biased region" description="Low complexity" evidence="8">
    <location>
        <begin position="68"/>
        <end position="86"/>
    </location>
</feature>
<dbReference type="InterPro" id="IPR001138">
    <property type="entry name" value="Zn2Cys6_DnaBD"/>
</dbReference>
<keyword evidence="6" id="KW-0804">Transcription</keyword>
<dbReference type="InterPro" id="IPR052202">
    <property type="entry name" value="Yeast_MetPath_Reg"/>
</dbReference>
<feature type="domain" description="Zn(2)-C6 fungal-type" evidence="9">
    <location>
        <begin position="12"/>
        <end position="42"/>
    </location>
</feature>
<gene>
    <name evidence="10" type="ORF">GNLVRS02_ARAD1D50776g</name>
</gene>
<evidence type="ECO:0000256" key="5">
    <source>
        <dbReference type="ARBA" id="ARBA00023125"/>
    </source>
</evidence>
<feature type="compositionally biased region" description="Polar residues" evidence="8">
    <location>
        <begin position="91"/>
        <end position="110"/>
    </location>
</feature>
<reference evidence="10" key="2">
    <citation type="submission" date="2014-06" db="EMBL/GenBank/DDBJ databases">
        <title>The complete genome of Blastobotrys (Arxula) adeninivorans LS3 - a yeast of biotechnological interest.</title>
        <authorList>
            <person name="Kunze G."/>
            <person name="Gaillardin C."/>
            <person name="Czernicka M."/>
            <person name="Durrens P."/>
            <person name="Martin T."/>
            <person name="Boer E."/>
            <person name="Gabaldon T."/>
            <person name="Cruz J."/>
            <person name="Talla E."/>
            <person name="Marck C."/>
            <person name="Goffeau A."/>
            <person name="Barbe V."/>
            <person name="Baret P."/>
            <person name="Baronian K."/>
            <person name="Beier S."/>
            <person name="Bleykasten C."/>
            <person name="Bode R."/>
            <person name="Casaregola S."/>
            <person name="Despons L."/>
            <person name="Fairhead C."/>
            <person name="Giersberg M."/>
            <person name="Gierski P."/>
            <person name="Hahnel U."/>
            <person name="Hartmann A."/>
            <person name="Jankowska D."/>
            <person name="Jubin C."/>
            <person name="Jung P."/>
            <person name="Lafontaine I."/>
            <person name="Leh-Louis V."/>
            <person name="Lemaire M."/>
            <person name="Marcet-Houben M."/>
            <person name="Mascher M."/>
            <person name="Morel G."/>
            <person name="Richard G.-F."/>
            <person name="Riechen J."/>
            <person name="Sacerdot C."/>
            <person name="Sarkar A."/>
            <person name="Savel G."/>
            <person name="Schacherer J."/>
            <person name="Sherman D."/>
            <person name="Straub M.-L."/>
            <person name="Stein N."/>
            <person name="Thierry A."/>
            <person name="Trautwein-Schult A."/>
            <person name="Westhof E."/>
            <person name="Worch S."/>
            <person name="Dujon B."/>
            <person name="Souciet J.-L."/>
            <person name="Wincker P."/>
            <person name="Scholz U."/>
            <person name="Neuveglise N."/>
        </authorList>
    </citation>
    <scope>NUCLEOTIDE SEQUENCE</scope>
    <source>
        <strain evidence="10">LS3</strain>
    </source>
</reference>
<feature type="compositionally biased region" description="Low complexity" evidence="8">
    <location>
        <begin position="122"/>
        <end position="131"/>
    </location>
</feature>
<evidence type="ECO:0000313" key="10">
    <source>
        <dbReference type="EMBL" id="CDP39119.1"/>
    </source>
</evidence>
<keyword evidence="5" id="KW-0238">DNA-binding</keyword>
<protein>
    <submittedName>
        <fullName evidence="10">ARAD1D50776p</fullName>
    </submittedName>
</protein>
<name>A0A060TEA5_BLAAD</name>
<dbReference type="GO" id="GO:0008270">
    <property type="term" value="F:zinc ion binding"/>
    <property type="evidence" value="ECO:0007669"/>
    <property type="project" value="InterPro"/>
</dbReference>
<accession>A0A060TEA5</accession>
<evidence type="ECO:0000256" key="4">
    <source>
        <dbReference type="ARBA" id="ARBA00023015"/>
    </source>
</evidence>
<comment type="subcellular location">
    <subcellularLocation>
        <location evidence="1">Nucleus</location>
    </subcellularLocation>
</comment>
<feature type="compositionally biased region" description="Basic and acidic residues" evidence="8">
    <location>
        <begin position="754"/>
        <end position="765"/>
    </location>
</feature>
<dbReference type="PANTHER" id="PTHR47782">
    <property type="entry name" value="ZN(II)2CYS6 TRANSCRIPTION FACTOR (EUROFUNG)-RELATED"/>
    <property type="match status" value="1"/>
</dbReference>
<sequence length="833" mass="93414">MVEGTNPRRIPACERCRSRKTKCDSLLPSCSNCKKVGIECVNKDRVLGVSVSRSYVWSLEEKSKGRSGDLSPQLQSQSGSPSSPLSKRQKLSGSITNRLRTEFDVSSNQLPVDVPNDQGLASSTSSLESSEQQCRPQRIRDQGRDIHSKFHSEASGIFGKPMDTLIFSTLSDSTMSHVNEDVRGKIRRNGQGKNARDKFIERENLAIANLRRDFLTQSRRIASKGSITDLTGYDFSLLARLAKRYFTWMNSAHPVLHECVFHLQLEKCWSGSSEPSDIELFQVRMVLAVSLASISRPHLSTSEIGRSANDFWKIATSSLDRVICGRSLERLQNILLLLQYTLLVPGEGNLWQLSGQAMRCATEIGLYAEPGPGQNYDSLTLDLRRRLFWTCYCIDRLLATVMGRPIGIPDTWINAKLPALVEDRLITAKEIRSGPMCQLKVSQVQQIRICQLQSEVHARLYAPASQAPPSNQDLAAWTWQMYDELRMWRDSFAYPTPLITKEWTELQFHIAVVFLFRPSPRRPNPSEEALHVAFHSAGEAMELVKTMHRECSAVFSWLTVHNLFICGLTFINSLRELTERCPSQRLCISFVEVFLQIQACSSMLETLSALESGSNERLRNAFEMASSNVLHSLEQMAPSMRKFTHGGDKDQKCIWSRIAKSDNLTIPRPIDVEGMSASIRSTSCIFDQSTLAGWATGTSHDTGPNDTHFYEHDIDASPVCMIQGPLDSKQYNIANSVLSTDTFPSRRGSMALHHSTDLNSSREDLSPLMMQGGTHHDPDMPSHFQDHDSVRSEDISATTDDNLGAELEKWFLYPFFEVSPPVASVFSSSNIAI</sequence>
<keyword evidence="2" id="KW-0479">Metal-binding</keyword>
<dbReference type="InterPro" id="IPR007219">
    <property type="entry name" value="XnlR_reg_dom"/>
</dbReference>
<dbReference type="GO" id="GO:0006351">
    <property type="term" value="P:DNA-templated transcription"/>
    <property type="evidence" value="ECO:0007669"/>
    <property type="project" value="InterPro"/>
</dbReference>
<dbReference type="PROSITE" id="PS50048">
    <property type="entry name" value="ZN2_CY6_FUNGAL_2"/>
    <property type="match status" value="1"/>
</dbReference>
<dbReference type="CDD" id="cd00067">
    <property type="entry name" value="GAL4"/>
    <property type="match status" value="1"/>
</dbReference>
<feature type="region of interest" description="Disordered" evidence="8">
    <location>
        <begin position="62"/>
        <end position="145"/>
    </location>
</feature>
<evidence type="ECO:0000256" key="3">
    <source>
        <dbReference type="ARBA" id="ARBA00022833"/>
    </source>
</evidence>
<evidence type="ECO:0000256" key="7">
    <source>
        <dbReference type="ARBA" id="ARBA00023242"/>
    </source>
</evidence>
<dbReference type="SMART" id="SM00906">
    <property type="entry name" value="Fungal_trans"/>
    <property type="match status" value="1"/>
</dbReference>
<organism evidence="10">
    <name type="scientific">Blastobotrys adeninivorans</name>
    <name type="common">Yeast</name>
    <name type="synonym">Arxula adeninivorans</name>
    <dbReference type="NCBI Taxonomy" id="409370"/>
    <lineage>
        <taxon>Eukaryota</taxon>
        <taxon>Fungi</taxon>
        <taxon>Dikarya</taxon>
        <taxon>Ascomycota</taxon>
        <taxon>Saccharomycotina</taxon>
        <taxon>Dipodascomycetes</taxon>
        <taxon>Dipodascales</taxon>
        <taxon>Trichomonascaceae</taxon>
        <taxon>Blastobotrys</taxon>
    </lineage>
</organism>
<dbReference type="InterPro" id="IPR036864">
    <property type="entry name" value="Zn2-C6_fun-type_DNA-bd_sf"/>
</dbReference>
<dbReference type="Gene3D" id="4.10.240.10">
    <property type="entry name" value="Zn(2)-C6 fungal-type DNA-binding domain"/>
    <property type="match status" value="1"/>
</dbReference>
<dbReference type="GO" id="GO:0043565">
    <property type="term" value="F:sequence-specific DNA binding"/>
    <property type="evidence" value="ECO:0007669"/>
    <property type="project" value="TreeGrafter"/>
</dbReference>
<dbReference type="EMBL" id="HG937694">
    <property type="protein sequence ID" value="CDP39119.1"/>
    <property type="molecule type" value="Genomic_DNA"/>
</dbReference>
<evidence type="ECO:0000256" key="1">
    <source>
        <dbReference type="ARBA" id="ARBA00004123"/>
    </source>
</evidence>
<dbReference type="PhylomeDB" id="A0A060TEA5"/>
<proteinExistence type="predicted"/>
<dbReference type="SMART" id="SM00066">
    <property type="entry name" value="GAL4"/>
    <property type="match status" value="1"/>
</dbReference>
<dbReference type="GO" id="GO:0045944">
    <property type="term" value="P:positive regulation of transcription by RNA polymerase II"/>
    <property type="evidence" value="ECO:0007669"/>
    <property type="project" value="TreeGrafter"/>
</dbReference>
<reference evidence="10" key="1">
    <citation type="submission" date="2014-02" db="EMBL/GenBank/DDBJ databases">
        <authorList>
            <person name="Genoscope - CEA"/>
        </authorList>
    </citation>
    <scope>NUCLEOTIDE SEQUENCE</scope>
    <source>
        <strain evidence="10">LS3</strain>
    </source>
</reference>
<dbReference type="GO" id="GO:0005634">
    <property type="term" value="C:nucleus"/>
    <property type="evidence" value="ECO:0007669"/>
    <property type="project" value="UniProtKB-SubCell"/>
</dbReference>
<feature type="compositionally biased region" description="Basic and acidic residues" evidence="8">
    <location>
        <begin position="774"/>
        <end position="787"/>
    </location>
</feature>
<dbReference type="GO" id="GO:0000981">
    <property type="term" value="F:DNA-binding transcription factor activity, RNA polymerase II-specific"/>
    <property type="evidence" value="ECO:0007669"/>
    <property type="project" value="InterPro"/>
</dbReference>
<evidence type="ECO:0000256" key="8">
    <source>
        <dbReference type="SAM" id="MobiDB-lite"/>
    </source>
</evidence>
<feature type="region of interest" description="Disordered" evidence="8">
    <location>
        <begin position="748"/>
        <end position="787"/>
    </location>
</feature>
<dbReference type="Pfam" id="PF04082">
    <property type="entry name" value="Fungal_trans"/>
    <property type="match status" value="1"/>
</dbReference>
<evidence type="ECO:0000256" key="6">
    <source>
        <dbReference type="ARBA" id="ARBA00023163"/>
    </source>
</evidence>
<keyword evidence="3" id="KW-0862">Zinc</keyword>
<dbReference type="PANTHER" id="PTHR47782:SF1">
    <property type="entry name" value="PYRIMIDINE PATHWAY REGULATORY PROTEIN 1"/>
    <property type="match status" value="1"/>
</dbReference>
<dbReference type="AlphaFoldDB" id="A0A060TEA5"/>
<dbReference type="PROSITE" id="PS00463">
    <property type="entry name" value="ZN2_CY6_FUNGAL_1"/>
    <property type="match status" value="1"/>
</dbReference>
<evidence type="ECO:0000256" key="2">
    <source>
        <dbReference type="ARBA" id="ARBA00022723"/>
    </source>
</evidence>
<dbReference type="SUPFAM" id="SSF57701">
    <property type="entry name" value="Zn2/Cys6 DNA-binding domain"/>
    <property type="match status" value="1"/>
</dbReference>
<dbReference type="CDD" id="cd12148">
    <property type="entry name" value="fungal_TF_MHR"/>
    <property type="match status" value="1"/>
</dbReference>
<evidence type="ECO:0000259" key="9">
    <source>
        <dbReference type="PROSITE" id="PS50048"/>
    </source>
</evidence>
<keyword evidence="4" id="KW-0805">Transcription regulation</keyword>
<keyword evidence="7" id="KW-0539">Nucleus</keyword>